<dbReference type="PROSITE" id="PS51257">
    <property type="entry name" value="PROKAR_LIPOPROTEIN"/>
    <property type="match status" value="1"/>
</dbReference>
<comment type="caution">
    <text evidence="1">The sequence shown here is derived from an EMBL/GenBank/DDBJ whole genome shotgun (WGS) entry which is preliminary data.</text>
</comment>
<name>A0A1Y2A279_9PLEO</name>
<accession>A0A1Y2A279</accession>
<dbReference type="AlphaFoldDB" id="A0A1Y2A279"/>
<evidence type="ECO:0000313" key="1">
    <source>
        <dbReference type="EMBL" id="ORY16631.1"/>
    </source>
</evidence>
<evidence type="ECO:0000313" key="2">
    <source>
        <dbReference type="Proteomes" id="UP000193144"/>
    </source>
</evidence>
<organism evidence="1 2">
    <name type="scientific">Clohesyomyces aquaticus</name>
    <dbReference type="NCBI Taxonomy" id="1231657"/>
    <lineage>
        <taxon>Eukaryota</taxon>
        <taxon>Fungi</taxon>
        <taxon>Dikarya</taxon>
        <taxon>Ascomycota</taxon>
        <taxon>Pezizomycotina</taxon>
        <taxon>Dothideomycetes</taxon>
        <taxon>Pleosporomycetidae</taxon>
        <taxon>Pleosporales</taxon>
        <taxon>Lindgomycetaceae</taxon>
        <taxon>Clohesyomyces</taxon>
    </lineage>
</organism>
<dbReference type="EMBL" id="MCFA01000017">
    <property type="protein sequence ID" value="ORY16631.1"/>
    <property type="molecule type" value="Genomic_DNA"/>
</dbReference>
<keyword evidence="2" id="KW-1185">Reference proteome</keyword>
<gene>
    <name evidence="1" type="ORF">BCR34DRAFT_97252</name>
</gene>
<sequence length="218" mass="23655">MRIALLTSGYDVLRSVCSSLSILQCVLLSCFLVFRSYPIPSIVHTRSVIHIPNIKSKHQMPSKPKSLPHVSSPDNLRLTNFPALCIGSPQYPPHGRVNLPPTCREHTPHFNFPERASDAEKPSKTARKCAHLCAGGGASRTTPEHLRTHCARPTGLPTHARSTVPVQVTLSFTCRSSARARFGSRAQTAMVCILHFRSGQLAVTASKYGGTGALAGRI</sequence>
<proteinExistence type="predicted"/>
<protein>
    <submittedName>
        <fullName evidence="1">Uncharacterized protein</fullName>
    </submittedName>
</protein>
<dbReference type="Proteomes" id="UP000193144">
    <property type="component" value="Unassembled WGS sequence"/>
</dbReference>
<reference evidence="1 2" key="1">
    <citation type="submission" date="2016-07" db="EMBL/GenBank/DDBJ databases">
        <title>Pervasive Adenine N6-methylation of Active Genes in Fungi.</title>
        <authorList>
            <consortium name="DOE Joint Genome Institute"/>
            <person name="Mondo S.J."/>
            <person name="Dannebaum R.O."/>
            <person name="Kuo R.C."/>
            <person name="Labutti K."/>
            <person name="Haridas S."/>
            <person name="Kuo A."/>
            <person name="Salamov A."/>
            <person name="Ahrendt S.R."/>
            <person name="Lipzen A."/>
            <person name="Sullivan W."/>
            <person name="Andreopoulos W.B."/>
            <person name="Clum A."/>
            <person name="Lindquist E."/>
            <person name="Daum C."/>
            <person name="Ramamoorthy G.K."/>
            <person name="Gryganskyi A."/>
            <person name="Culley D."/>
            <person name="Magnuson J.K."/>
            <person name="James T.Y."/>
            <person name="O'Malley M.A."/>
            <person name="Stajich J.E."/>
            <person name="Spatafora J.W."/>
            <person name="Visel A."/>
            <person name="Grigoriev I.V."/>
        </authorList>
    </citation>
    <scope>NUCLEOTIDE SEQUENCE [LARGE SCALE GENOMIC DNA]</scope>
    <source>
        <strain evidence="1 2">CBS 115471</strain>
    </source>
</reference>